<reference evidence="1 2" key="1">
    <citation type="submission" date="2018-10" db="EMBL/GenBank/DDBJ databases">
        <title>Xanthobacter tagetidis genome sequencing and assembly.</title>
        <authorList>
            <person name="Maclea K.S."/>
            <person name="Goen A.E."/>
            <person name="Fatima S.A."/>
        </authorList>
    </citation>
    <scope>NUCLEOTIDE SEQUENCE [LARGE SCALE GENOMIC DNA]</scope>
    <source>
        <strain evidence="1 2">ATCC 700314</strain>
    </source>
</reference>
<proteinExistence type="predicted"/>
<dbReference type="InterPro" id="IPR013078">
    <property type="entry name" value="His_Pase_superF_clade-1"/>
</dbReference>
<dbReference type="InterPro" id="IPR029033">
    <property type="entry name" value="His_PPase_superfam"/>
</dbReference>
<dbReference type="Gene3D" id="3.40.50.1240">
    <property type="entry name" value="Phosphoglycerate mutase-like"/>
    <property type="match status" value="1"/>
</dbReference>
<dbReference type="EMBL" id="RCTF01000004">
    <property type="protein sequence ID" value="RLP80135.1"/>
    <property type="molecule type" value="Genomic_DNA"/>
</dbReference>
<dbReference type="Proteomes" id="UP000269692">
    <property type="component" value="Unassembled WGS sequence"/>
</dbReference>
<protein>
    <submittedName>
        <fullName evidence="1">Histidine phosphatase family protein</fullName>
    </submittedName>
</protein>
<dbReference type="OrthoDB" id="34197at2"/>
<dbReference type="SUPFAM" id="SSF53254">
    <property type="entry name" value="Phosphoglycerate mutase-like"/>
    <property type="match status" value="1"/>
</dbReference>
<sequence length="193" mass="20401">MTRFVYLTHPQVKVDPAVPVPDWGLSDIGRARTRAFAAQPGLKAFRRVVASTEVKAKEAAQIIAAALGLAVDVRDGLHENDRSATGYLPEPEFQAVADAFFANPDESVRGWERARDAQARIVGAVEAALAAAPGEPTLFVGHGGVGTLLLCHLTGYPIARVHDQPPVGGGCWYAAGAGAPPRGWRTMEEGLSP</sequence>
<dbReference type="RefSeq" id="WP_121622638.1">
    <property type="nucleotide sequence ID" value="NZ_JACIIW010000002.1"/>
</dbReference>
<dbReference type="AlphaFoldDB" id="A0A3L7AJJ3"/>
<comment type="caution">
    <text evidence="1">The sequence shown here is derived from an EMBL/GenBank/DDBJ whole genome shotgun (WGS) entry which is preliminary data.</text>
</comment>
<evidence type="ECO:0000313" key="2">
    <source>
        <dbReference type="Proteomes" id="UP000269692"/>
    </source>
</evidence>
<gene>
    <name evidence="1" type="ORF">D9R14_07220</name>
</gene>
<keyword evidence="2" id="KW-1185">Reference proteome</keyword>
<dbReference type="Pfam" id="PF00300">
    <property type="entry name" value="His_Phos_1"/>
    <property type="match status" value="1"/>
</dbReference>
<accession>A0A3L7AJJ3</accession>
<name>A0A3L7AJJ3_9HYPH</name>
<organism evidence="1 2">
    <name type="scientific">Xanthobacter tagetidis</name>
    <dbReference type="NCBI Taxonomy" id="60216"/>
    <lineage>
        <taxon>Bacteria</taxon>
        <taxon>Pseudomonadati</taxon>
        <taxon>Pseudomonadota</taxon>
        <taxon>Alphaproteobacteria</taxon>
        <taxon>Hyphomicrobiales</taxon>
        <taxon>Xanthobacteraceae</taxon>
        <taxon>Xanthobacter</taxon>
    </lineage>
</organism>
<evidence type="ECO:0000313" key="1">
    <source>
        <dbReference type="EMBL" id="RLP80135.1"/>
    </source>
</evidence>